<dbReference type="EMBL" id="JASPKY010000734">
    <property type="protein sequence ID" value="KAK9686022.1"/>
    <property type="molecule type" value="Genomic_DNA"/>
</dbReference>
<evidence type="ECO:0000256" key="2">
    <source>
        <dbReference type="ARBA" id="ARBA00022475"/>
    </source>
</evidence>
<dbReference type="PANTHER" id="PTHR21137">
    <property type="entry name" value="ODORANT RECEPTOR"/>
    <property type="match status" value="1"/>
</dbReference>
<evidence type="ECO:0000313" key="13">
    <source>
        <dbReference type="Proteomes" id="UP001458880"/>
    </source>
</evidence>
<feature type="region of interest" description="Disordered" evidence="10">
    <location>
        <begin position="1"/>
        <end position="40"/>
    </location>
</feature>
<dbReference type="PANTHER" id="PTHR21137:SF35">
    <property type="entry name" value="ODORANT RECEPTOR 19A-RELATED"/>
    <property type="match status" value="1"/>
</dbReference>
<evidence type="ECO:0000256" key="5">
    <source>
        <dbReference type="ARBA" id="ARBA00022725"/>
    </source>
</evidence>
<proteinExistence type="predicted"/>
<dbReference type="InterPro" id="IPR004117">
    <property type="entry name" value="7tm6_olfct_rcpt"/>
</dbReference>
<name>A0AAW1I9P6_POPJA</name>
<feature type="non-terminal residue" evidence="12">
    <location>
        <position position="1"/>
    </location>
</feature>
<dbReference type="GO" id="GO:0005549">
    <property type="term" value="F:odorant binding"/>
    <property type="evidence" value="ECO:0007669"/>
    <property type="project" value="InterPro"/>
</dbReference>
<evidence type="ECO:0000256" key="8">
    <source>
        <dbReference type="ARBA" id="ARBA00023170"/>
    </source>
</evidence>
<keyword evidence="7 11" id="KW-0472">Membrane</keyword>
<organism evidence="12 13">
    <name type="scientific">Popillia japonica</name>
    <name type="common">Japanese beetle</name>
    <dbReference type="NCBI Taxonomy" id="7064"/>
    <lineage>
        <taxon>Eukaryota</taxon>
        <taxon>Metazoa</taxon>
        <taxon>Ecdysozoa</taxon>
        <taxon>Arthropoda</taxon>
        <taxon>Hexapoda</taxon>
        <taxon>Insecta</taxon>
        <taxon>Pterygota</taxon>
        <taxon>Neoptera</taxon>
        <taxon>Endopterygota</taxon>
        <taxon>Coleoptera</taxon>
        <taxon>Polyphaga</taxon>
        <taxon>Scarabaeiformia</taxon>
        <taxon>Scarabaeidae</taxon>
        <taxon>Rutelinae</taxon>
        <taxon>Popillia</taxon>
    </lineage>
</organism>
<evidence type="ECO:0000256" key="3">
    <source>
        <dbReference type="ARBA" id="ARBA00022606"/>
    </source>
</evidence>
<gene>
    <name evidence="12" type="ORF">QE152_g37500</name>
</gene>
<evidence type="ECO:0000256" key="10">
    <source>
        <dbReference type="SAM" id="MobiDB-lite"/>
    </source>
</evidence>
<dbReference type="Pfam" id="PF02949">
    <property type="entry name" value="7tm_6"/>
    <property type="match status" value="1"/>
</dbReference>
<evidence type="ECO:0000256" key="1">
    <source>
        <dbReference type="ARBA" id="ARBA00004651"/>
    </source>
</evidence>
<keyword evidence="3" id="KW-0716">Sensory transduction</keyword>
<keyword evidence="9" id="KW-0807">Transducer</keyword>
<comment type="caution">
    <text evidence="12">The sequence shown here is derived from an EMBL/GenBank/DDBJ whole genome shotgun (WGS) entry which is preliminary data.</text>
</comment>
<feature type="compositionally biased region" description="Basic and acidic residues" evidence="10">
    <location>
        <begin position="27"/>
        <end position="37"/>
    </location>
</feature>
<dbReference type="GO" id="GO:0004984">
    <property type="term" value="F:olfactory receptor activity"/>
    <property type="evidence" value="ECO:0007669"/>
    <property type="project" value="InterPro"/>
</dbReference>
<sequence>SGAFIHNADEEIDHQPRPPGSGAFIHNADEEIDHQPRPSENLEGILERKRGEQSNCKDPIEEEGEDINGSNFNFLSFVLTICSIQFAILQDVFKNILEGESKGQRIAIFGETSRKISDKEETSRKISDKEMLLKCLEQHQLLIGICNELEQSFNISILIQFVVSISAICAASLILMVDSSQFLKMVMYAAAHVAQLFYYCFAGHALSYESDKLTDAIYGCNWHLFYDRDFRKALVLIIQRSQHAIYGCNWHLFYDRDFRKALVLIIQRSQRVQYLTAAGIAKLDFESFIKVMRLSFSFYTLLNSLLAKNIDQS</sequence>
<keyword evidence="6 11" id="KW-1133">Transmembrane helix</keyword>
<dbReference type="Proteomes" id="UP001458880">
    <property type="component" value="Unassembled WGS sequence"/>
</dbReference>
<keyword evidence="4 11" id="KW-0812">Transmembrane</keyword>
<reference evidence="12 13" key="1">
    <citation type="journal article" date="2024" name="BMC Genomics">
        <title>De novo assembly and annotation of Popillia japonica's genome with initial clues to its potential as an invasive pest.</title>
        <authorList>
            <person name="Cucini C."/>
            <person name="Boschi S."/>
            <person name="Funari R."/>
            <person name="Cardaioli E."/>
            <person name="Iannotti N."/>
            <person name="Marturano G."/>
            <person name="Paoli F."/>
            <person name="Bruttini M."/>
            <person name="Carapelli A."/>
            <person name="Frati F."/>
            <person name="Nardi F."/>
        </authorList>
    </citation>
    <scope>NUCLEOTIDE SEQUENCE [LARGE SCALE GENOMIC DNA]</scope>
    <source>
        <strain evidence="12">DMR45628</strain>
    </source>
</reference>
<evidence type="ECO:0000256" key="9">
    <source>
        <dbReference type="ARBA" id="ARBA00023224"/>
    </source>
</evidence>
<dbReference type="GO" id="GO:0005886">
    <property type="term" value="C:plasma membrane"/>
    <property type="evidence" value="ECO:0007669"/>
    <property type="project" value="UniProtKB-SubCell"/>
</dbReference>
<dbReference type="GO" id="GO:0007165">
    <property type="term" value="P:signal transduction"/>
    <property type="evidence" value="ECO:0007669"/>
    <property type="project" value="UniProtKB-KW"/>
</dbReference>
<evidence type="ECO:0000256" key="6">
    <source>
        <dbReference type="ARBA" id="ARBA00022989"/>
    </source>
</evidence>
<keyword evidence="5" id="KW-0552">Olfaction</keyword>
<accession>A0AAW1I9P6</accession>
<evidence type="ECO:0000313" key="12">
    <source>
        <dbReference type="EMBL" id="KAK9686022.1"/>
    </source>
</evidence>
<dbReference type="AlphaFoldDB" id="A0AAW1I9P6"/>
<evidence type="ECO:0000256" key="11">
    <source>
        <dbReference type="SAM" id="Phobius"/>
    </source>
</evidence>
<keyword evidence="2" id="KW-1003">Cell membrane</keyword>
<protein>
    <submittedName>
        <fullName evidence="12">7tm Odorant receptor</fullName>
    </submittedName>
</protein>
<feature type="compositionally biased region" description="Basic and acidic residues" evidence="10">
    <location>
        <begin position="7"/>
        <end position="16"/>
    </location>
</feature>
<keyword evidence="13" id="KW-1185">Reference proteome</keyword>
<comment type="subcellular location">
    <subcellularLocation>
        <location evidence="1">Cell membrane</location>
        <topology evidence="1">Multi-pass membrane protein</topology>
    </subcellularLocation>
</comment>
<keyword evidence="8 12" id="KW-0675">Receptor</keyword>
<feature type="transmembrane region" description="Helical" evidence="11">
    <location>
        <begin position="157"/>
        <end position="177"/>
    </location>
</feature>
<evidence type="ECO:0000256" key="7">
    <source>
        <dbReference type="ARBA" id="ARBA00023136"/>
    </source>
</evidence>
<evidence type="ECO:0000256" key="4">
    <source>
        <dbReference type="ARBA" id="ARBA00022692"/>
    </source>
</evidence>